<accession>A4WZR5</accession>
<organism evidence="1">
    <name type="scientific">Cereibacter sphaeroides (strain ATCC 17025 / ATH 2.4.3)</name>
    <name type="common">Rhodobacter sphaeroides</name>
    <dbReference type="NCBI Taxonomy" id="349102"/>
    <lineage>
        <taxon>Bacteria</taxon>
        <taxon>Pseudomonadati</taxon>
        <taxon>Pseudomonadota</taxon>
        <taxon>Alphaproteobacteria</taxon>
        <taxon>Rhodobacterales</taxon>
        <taxon>Paracoccaceae</taxon>
        <taxon>Cereibacter</taxon>
    </lineage>
</organism>
<dbReference type="KEGG" id="rsq:Rsph17025_4026"/>
<dbReference type="AlphaFoldDB" id="A4WZR5"/>
<proteinExistence type="predicted"/>
<dbReference type="HOGENOM" id="CLU_2603761_0_0_5"/>
<protein>
    <submittedName>
        <fullName evidence="1">Uncharacterized protein</fullName>
    </submittedName>
</protein>
<dbReference type="BioCyc" id="RSPH349102:G1G8M-4155-MONOMER"/>
<gene>
    <name evidence="1" type="ordered locus">Rsph17025_4026</name>
</gene>
<sequence length="79" mass="8876">MRLNEVDAELKEMQAQRAAAEPQPVELPEDLPALWRAHVATLVETLSEESVVGRAAEELREMIDGNRPFCLAVTHKLVR</sequence>
<dbReference type="EMBL" id="CP000663">
    <property type="protein sequence ID" value="ABP72879.1"/>
    <property type="molecule type" value="Genomic_DNA"/>
</dbReference>
<reference evidence="1" key="1">
    <citation type="submission" date="2007-04" db="EMBL/GenBank/DDBJ databases">
        <title>Complete sequence of plasmid pRSPA02 of Rhodobacter sphaeroides ATCC 17025.</title>
        <authorList>
            <consortium name="US DOE Joint Genome Institute"/>
            <person name="Copeland A."/>
            <person name="Lucas S."/>
            <person name="Lapidus A."/>
            <person name="Barry K."/>
            <person name="Detter J.C."/>
            <person name="Glavina del Rio T."/>
            <person name="Hammon N."/>
            <person name="Israni S."/>
            <person name="Dalin E."/>
            <person name="Tice H."/>
            <person name="Pitluck S."/>
            <person name="Chertkov O."/>
            <person name="Brettin T."/>
            <person name="Bruce D."/>
            <person name="Han C."/>
            <person name="Schmutz J."/>
            <person name="Larimer F."/>
            <person name="Land M."/>
            <person name="Hauser L."/>
            <person name="Kyrpides N."/>
            <person name="Kim E."/>
            <person name="Richardson P."/>
            <person name="Mackenzie C."/>
            <person name="Choudhary M."/>
            <person name="Donohue T.J."/>
            <person name="Kaplan S."/>
        </authorList>
    </citation>
    <scope>NUCLEOTIDE SEQUENCE [LARGE SCALE GENOMIC DNA]</scope>
    <source>
        <strain evidence="1">ATCC 17025</strain>
        <plasmid evidence="1">pRSPA02</plasmid>
    </source>
</reference>
<name>A4WZR5_CERS5</name>
<keyword evidence="1" id="KW-0614">Plasmid</keyword>
<geneLocation type="plasmid" evidence="1">
    <name>pRSPA02</name>
</geneLocation>
<evidence type="ECO:0000313" key="1">
    <source>
        <dbReference type="EMBL" id="ABP72879.1"/>
    </source>
</evidence>